<evidence type="ECO:0000313" key="3">
    <source>
        <dbReference type="Proteomes" id="UP000327157"/>
    </source>
</evidence>
<dbReference type="AlphaFoldDB" id="A0A5N5FGW0"/>
<reference evidence="2 3" key="1">
    <citation type="submission" date="2019-09" db="EMBL/GenBank/DDBJ databases">
        <authorList>
            <person name="Ou C."/>
        </authorList>
    </citation>
    <scope>NUCLEOTIDE SEQUENCE [LARGE SCALE GENOMIC DNA]</scope>
    <source>
        <strain evidence="2">S2</strain>
        <tissue evidence="2">Leaf</tissue>
    </source>
</reference>
<organism evidence="2 3">
    <name type="scientific">Pyrus ussuriensis x Pyrus communis</name>
    <dbReference type="NCBI Taxonomy" id="2448454"/>
    <lineage>
        <taxon>Eukaryota</taxon>
        <taxon>Viridiplantae</taxon>
        <taxon>Streptophyta</taxon>
        <taxon>Embryophyta</taxon>
        <taxon>Tracheophyta</taxon>
        <taxon>Spermatophyta</taxon>
        <taxon>Magnoliopsida</taxon>
        <taxon>eudicotyledons</taxon>
        <taxon>Gunneridae</taxon>
        <taxon>Pentapetalae</taxon>
        <taxon>rosids</taxon>
        <taxon>fabids</taxon>
        <taxon>Rosales</taxon>
        <taxon>Rosaceae</taxon>
        <taxon>Amygdaloideae</taxon>
        <taxon>Maleae</taxon>
        <taxon>Pyrus</taxon>
    </lineage>
</organism>
<gene>
    <name evidence="2" type="ORF">D8674_003364</name>
</gene>
<evidence type="ECO:0000313" key="2">
    <source>
        <dbReference type="EMBL" id="KAB2602359.1"/>
    </source>
</evidence>
<sequence length="317" mass="36545">MSGGDYRLQPRYVQAADLVSRLAEFAFRRLSASDQLKQIDEVVSKPAELNVESDEDLRVKTFTKLFSEQLRNFPLLQGDWIPEASQYYVTFEILEKFSEKEEFFLFKQLGSNDQQELVQKMVDRIKELGEEDFILRRFTELYAARYLWYHFGKEEAAKYLLNSGKEITQFPHAEIWVGVSTIWFETLSAYEQGEHIAVLTRKLLGDEAKGKLPGESEADFRVRRFKELFEKLEPDSQQYLLEHIRTTLRDDLGLPRPLSADFFDGRSLFDNESFKFVNPNPRVDGGVGPRGATSSVQRQGTSSSTTSSTTTTRSNVR</sequence>
<dbReference type="Proteomes" id="UP000327157">
    <property type="component" value="Chromosome 10"/>
</dbReference>
<proteinExistence type="predicted"/>
<accession>A0A5N5FGW0</accession>
<evidence type="ECO:0000256" key="1">
    <source>
        <dbReference type="SAM" id="MobiDB-lite"/>
    </source>
</evidence>
<feature type="region of interest" description="Disordered" evidence="1">
    <location>
        <begin position="279"/>
        <end position="317"/>
    </location>
</feature>
<name>A0A5N5FGW0_9ROSA</name>
<comment type="caution">
    <text evidence="2">The sequence shown here is derived from an EMBL/GenBank/DDBJ whole genome shotgun (WGS) entry which is preliminary data.</text>
</comment>
<dbReference type="EMBL" id="SMOL01000695">
    <property type="protein sequence ID" value="KAB2602359.1"/>
    <property type="molecule type" value="Genomic_DNA"/>
</dbReference>
<feature type="compositionally biased region" description="Low complexity" evidence="1">
    <location>
        <begin position="293"/>
        <end position="317"/>
    </location>
</feature>
<dbReference type="OrthoDB" id="1152483at2759"/>
<reference evidence="3" key="2">
    <citation type="submission" date="2019-10" db="EMBL/GenBank/DDBJ databases">
        <title>A de novo genome assembly of a pear dwarfing rootstock.</title>
        <authorList>
            <person name="Wang F."/>
            <person name="Wang J."/>
            <person name="Li S."/>
            <person name="Zhang Y."/>
            <person name="Fang M."/>
            <person name="Ma L."/>
            <person name="Zhao Y."/>
            <person name="Jiang S."/>
        </authorList>
    </citation>
    <scope>NUCLEOTIDE SEQUENCE [LARGE SCALE GENOMIC DNA]</scope>
</reference>
<reference evidence="2 3" key="3">
    <citation type="submission" date="2019-11" db="EMBL/GenBank/DDBJ databases">
        <title>A de novo genome assembly of a pear dwarfing rootstock.</title>
        <authorList>
            <person name="Wang F."/>
            <person name="Wang J."/>
            <person name="Li S."/>
            <person name="Zhang Y."/>
            <person name="Fang M."/>
            <person name="Ma L."/>
            <person name="Zhao Y."/>
            <person name="Jiang S."/>
        </authorList>
    </citation>
    <scope>NUCLEOTIDE SEQUENCE [LARGE SCALE GENOMIC DNA]</scope>
    <source>
        <strain evidence="2">S2</strain>
        <tissue evidence="2">Leaf</tissue>
    </source>
</reference>
<protein>
    <submittedName>
        <fullName evidence="2">Uncharacterized protein</fullName>
    </submittedName>
</protein>
<keyword evidence="3" id="KW-1185">Reference proteome</keyword>